<dbReference type="AlphaFoldDB" id="A0AAJ0LZA4"/>
<sequence length="815" mass="87763">MTLTKIFTVCSDGTGSTSDSSAKDPNARRGTEKQNQDQGPSVHIYPFSSEDGPDGVIVKIQPPSRPADGKLEHVPCDLVLSIDVSGSMANAAPVPSRPGRPADDSGEEEEYGLSVLDLVKHGARTIIETLDARDRLGIVTFSTHTEVLQSLTPMTAESKAAAVEKIERMKPLDMTNLWHGIRDGLDLFRESKSKDNPPGSGGRVPALLVLTDGIPNHMCPPQGYVPKLQKMGPLPATIHTFGFGYRLESGLLKSVAEAGGGNYSFIPDAGMLGTVFIHAVANLQSTFANNARLRLTYPSYLGLQETTGEAVDKQEPLQLGGDVPDSLASLTILLSNVQYGQSRDVYLRFGTGVKVIQAEVEAGGSSPPIITAALDYQRFAPETHQAVAYRHALDIFSGPQLDRAEIAYHVSRSALVSFLSTIYPLKRPQLEHCPLRDPPSDLPTRLQALLASLPAANPEFASSHPGCRSLLTDLCGADFLNFDHRRLEDLNSNPATAAAASSSSSSSSSSSWTAAGQIALALLDGSYYRRWGMHYLPSIAGAHARQVCNSFKDAGPLRYGVDSPLFAACRERLDDAFEQLPAPAPSRTLPVRCSSRGGGGGRGPPLPVLASMKRYHDVENGCFAGCAKVLLATGRTVRIARLRKGMEVITPRGPRKVMAILRMEARRAAMCRVTSADAKRRLLVTPWHPILLALPGCVWAFPKDVPMKPVRYSGPVYSVLLERDEDANAHAIMVGGTWGVTMGHGLTEFEEGKPHDVRAHQFYGDYSRVSRALAMLPRTAGGVVLGRGLTRDPETGRVNGLSSSRARKSAFRAQV</sequence>
<dbReference type="InterPro" id="IPR036844">
    <property type="entry name" value="Hint_dom_sf"/>
</dbReference>
<dbReference type="Gene3D" id="2.170.16.10">
    <property type="entry name" value="Hedgehog/Intein (Hint) domain"/>
    <property type="match status" value="1"/>
</dbReference>
<dbReference type="InterPro" id="IPR032838">
    <property type="entry name" value="Vwaint_dom"/>
</dbReference>
<protein>
    <submittedName>
        <fullName evidence="3">Hint-domain-containing protein</fullName>
    </submittedName>
</protein>
<feature type="compositionally biased region" description="Basic and acidic residues" evidence="1">
    <location>
        <begin position="21"/>
        <end position="35"/>
    </location>
</feature>
<dbReference type="PROSITE" id="PS50817">
    <property type="entry name" value="INTEIN_N_TER"/>
    <property type="match status" value="1"/>
</dbReference>
<evidence type="ECO:0000256" key="1">
    <source>
        <dbReference type="SAM" id="MobiDB-lite"/>
    </source>
</evidence>
<evidence type="ECO:0000313" key="4">
    <source>
        <dbReference type="Proteomes" id="UP001273166"/>
    </source>
</evidence>
<dbReference type="GO" id="GO:0016539">
    <property type="term" value="P:intein-mediated protein splicing"/>
    <property type="evidence" value="ECO:0007669"/>
    <property type="project" value="InterPro"/>
</dbReference>
<dbReference type="Gene3D" id="3.40.50.410">
    <property type="entry name" value="von Willebrand factor, type A domain"/>
    <property type="match status" value="1"/>
</dbReference>
<dbReference type="SUPFAM" id="SSF51294">
    <property type="entry name" value="Hedgehog/intein (Hint) domain"/>
    <property type="match status" value="1"/>
</dbReference>
<organism evidence="3 4">
    <name type="scientific">Chaetomium strumarium</name>
    <dbReference type="NCBI Taxonomy" id="1170767"/>
    <lineage>
        <taxon>Eukaryota</taxon>
        <taxon>Fungi</taxon>
        <taxon>Dikarya</taxon>
        <taxon>Ascomycota</taxon>
        <taxon>Pezizomycotina</taxon>
        <taxon>Sordariomycetes</taxon>
        <taxon>Sordariomycetidae</taxon>
        <taxon>Sordariales</taxon>
        <taxon>Chaetomiaceae</taxon>
        <taxon>Chaetomium</taxon>
    </lineage>
</organism>
<dbReference type="PANTHER" id="PTHR10579">
    <property type="entry name" value="CALCIUM-ACTIVATED CHLORIDE CHANNEL REGULATOR"/>
    <property type="match status" value="1"/>
</dbReference>
<evidence type="ECO:0000313" key="3">
    <source>
        <dbReference type="EMBL" id="KAK3303170.1"/>
    </source>
</evidence>
<evidence type="ECO:0000259" key="2">
    <source>
        <dbReference type="PROSITE" id="PS50234"/>
    </source>
</evidence>
<feature type="compositionally biased region" description="Basic residues" evidence="1">
    <location>
        <begin position="805"/>
        <end position="815"/>
    </location>
</feature>
<dbReference type="Pfam" id="PF13519">
    <property type="entry name" value="VWA_2"/>
    <property type="match status" value="1"/>
</dbReference>
<dbReference type="RefSeq" id="XP_062718950.1">
    <property type="nucleotide sequence ID" value="XM_062863399.1"/>
</dbReference>
<dbReference type="CDD" id="cd00081">
    <property type="entry name" value="Hint"/>
    <property type="match status" value="1"/>
</dbReference>
<dbReference type="Pfam" id="PF14623">
    <property type="entry name" value="Vint"/>
    <property type="match status" value="1"/>
</dbReference>
<reference evidence="3" key="1">
    <citation type="journal article" date="2023" name="Mol. Phylogenet. Evol.">
        <title>Genome-scale phylogeny and comparative genomics of the fungal order Sordariales.</title>
        <authorList>
            <person name="Hensen N."/>
            <person name="Bonometti L."/>
            <person name="Westerberg I."/>
            <person name="Brannstrom I.O."/>
            <person name="Guillou S."/>
            <person name="Cros-Aarteil S."/>
            <person name="Calhoun S."/>
            <person name="Haridas S."/>
            <person name="Kuo A."/>
            <person name="Mondo S."/>
            <person name="Pangilinan J."/>
            <person name="Riley R."/>
            <person name="LaButti K."/>
            <person name="Andreopoulos B."/>
            <person name="Lipzen A."/>
            <person name="Chen C."/>
            <person name="Yan M."/>
            <person name="Daum C."/>
            <person name="Ng V."/>
            <person name="Clum A."/>
            <person name="Steindorff A."/>
            <person name="Ohm R.A."/>
            <person name="Martin F."/>
            <person name="Silar P."/>
            <person name="Natvig D.O."/>
            <person name="Lalanne C."/>
            <person name="Gautier V."/>
            <person name="Ament-Velasquez S.L."/>
            <person name="Kruys A."/>
            <person name="Hutchinson M.I."/>
            <person name="Powell A.J."/>
            <person name="Barry K."/>
            <person name="Miller A.N."/>
            <person name="Grigoriev I.V."/>
            <person name="Debuchy R."/>
            <person name="Gladieux P."/>
            <person name="Hiltunen Thoren M."/>
            <person name="Johannesson H."/>
        </authorList>
    </citation>
    <scope>NUCLEOTIDE SEQUENCE</scope>
    <source>
        <strain evidence="3">CBS 333.67</strain>
    </source>
</reference>
<gene>
    <name evidence="3" type="ORF">B0T15DRAFT_265551</name>
</gene>
<dbReference type="InterPro" id="IPR051266">
    <property type="entry name" value="CLCR"/>
</dbReference>
<dbReference type="PROSITE" id="PS50234">
    <property type="entry name" value="VWFA"/>
    <property type="match status" value="1"/>
</dbReference>
<reference evidence="3" key="2">
    <citation type="submission" date="2023-06" db="EMBL/GenBank/DDBJ databases">
        <authorList>
            <consortium name="Lawrence Berkeley National Laboratory"/>
            <person name="Mondo S.J."/>
            <person name="Hensen N."/>
            <person name="Bonometti L."/>
            <person name="Westerberg I."/>
            <person name="Brannstrom I.O."/>
            <person name="Guillou S."/>
            <person name="Cros-Aarteil S."/>
            <person name="Calhoun S."/>
            <person name="Haridas S."/>
            <person name="Kuo A."/>
            <person name="Pangilinan J."/>
            <person name="Riley R."/>
            <person name="Labutti K."/>
            <person name="Andreopoulos B."/>
            <person name="Lipzen A."/>
            <person name="Chen C."/>
            <person name="Yanf M."/>
            <person name="Daum C."/>
            <person name="Ng V."/>
            <person name="Clum A."/>
            <person name="Steindorff A."/>
            <person name="Ohm R."/>
            <person name="Martin F."/>
            <person name="Silar P."/>
            <person name="Natvig D."/>
            <person name="Lalanne C."/>
            <person name="Gautier V."/>
            <person name="Ament-Velasquez S.L."/>
            <person name="Kruys A."/>
            <person name="Hutchinson M.I."/>
            <person name="Powell A.J."/>
            <person name="Barry K."/>
            <person name="Miller A.N."/>
            <person name="Grigoriev I.V."/>
            <person name="Debuchy R."/>
            <person name="Gladieux P."/>
            <person name="Thoren M.H."/>
            <person name="Johannesson H."/>
        </authorList>
    </citation>
    <scope>NUCLEOTIDE SEQUENCE</scope>
    <source>
        <strain evidence="3">CBS 333.67</strain>
    </source>
</reference>
<dbReference type="GeneID" id="87882228"/>
<dbReference type="SUPFAM" id="SSF53300">
    <property type="entry name" value="vWA-like"/>
    <property type="match status" value="1"/>
</dbReference>
<feature type="domain" description="VWFA" evidence="2">
    <location>
        <begin position="77"/>
        <end position="280"/>
    </location>
</feature>
<dbReference type="InterPro" id="IPR006141">
    <property type="entry name" value="Intein_N"/>
</dbReference>
<accession>A0AAJ0LZA4</accession>
<dbReference type="EMBL" id="JAUDZG010000006">
    <property type="protein sequence ID" value="KAK3303170.1"/>
    <property type="molecule type" value="Genomic_DNA"/>
</dbReference>
<feature type="region of interest" description="Disordered" evidence="1">
    <location>
        <begin position="787"/>
        <end position="815"/>
    </location>
</feature>
<keyword evidence="4" id="KW-1185">Reference proteome</keyword>
<dbReference type="Proteomes" id="UP001273166">
    <property type="component" value="Unassembled WGS sequence"/>
</dbReference>
<feature type="region of interest" description="Disordered" evidence="1">
    <location>
        <begin position="9"/>
        <end position="55"/>
    </location>
</feature>
<proteinExistence type="predicted"/>
<dbReference type="SMART" id="SM00306">
    <property type="entry name" value="HintN"/>
    <property type="match status" value="1"/>
</dbReference>
<dbReference type="SMART" id="SM00327">
    <property type="entry name" value="VWA"/>
    <property type="match status" value="1"/>
</dbReference>
<comment type="caution">
    <text evidence="3">The sequence shown here is derived from an EMBL/GenBank/DDBJ whole genome shotgun (WGS) entry which is preliminary data.</text>
</comment>
<dbReference type="InterPro" id="IPR002035">
    <property type="entry name" value="VWF_A"/>
</dbReference>
<dbReference type="InterPro" id="IPR003587">
    <property type="entry name" value="Hint_dom_N"/>
</dbReference>
<dbReference type="Pfam" id="PF14624">
    <property type="entry name" value="Vwaint"/>
    <property type="match status" value="1"/>
</dbReference>
<dbReference type="PANTHER" id="PTHR10579:SF156">
    <property type="entry name" value="VWFA DOMAIN-CONTAINING PROTEIN"/>
    <property type="match status" value="1"/>
</dbReference>
<dbReference type="InterPro" id="IPR036465">
    <property type="entry name" value="vWFA_dom_sf"/>
</dbReference>
<feature type="compositionally biased region" description="Low complexity" evidence="1">
    <location>
        <begin position="11"/>
        <end position="20"/>
    </location>
</feature>
<dbReference type="InterPro" id="IPR039510">
    <property type="entry name" value="Vint_dom"/>
</dbReference>
<name>A0AAJ0LZA4_9PEZI</name>
<feature type="region of interest" description="Disordered" evidence="1">
    <location>
        <begin position="88"/>
        <end position="109"/>
    </location>
</feature>